<accession>A0A7V8K5X4</accession>
<name>A0A7V8K5X4_9GAMM</name>
<gene>
    <name evidence="2" type="ORF">B1992_14940</name>
</gene>
<feature type="domain" description="Integrase catalytic" evidence="1">
    <location>
        <begin position="1"/>
        <end position="159"/>
    </location>
</feature>
<dbReference type="InterPro" id="IPR012337">
    <property type="entry name" value="RNaseH-like_sf"/>
</dbReference>
<dbReference type="SUPFAM" id="SSF53098">
    <property type="entry name" value="Ribonuclease H-like"/>
    <property type="match status" value="1"/>
</dbReference>
<dbReference type="InterPro" id="IPR036397">
    <property type="entry name" value="RNaseH_sf"/>
</dbReference>
<dbReference type="AlphaFoldDB" id="A0A7V8K5X4"/>
<comment type="caution">
    <text evidence="2">The sequence shown here is derived from an EMBL/GenBank/DDBJ whole genome shotgun (WGS) entry which is preliminary data.</text>
</comment>
<protein>
    <recommendedName>
        <fullName evidence="1">Integrase catalytic domain-containing protein</fullName>
    </recommendedName>
</protein>
<dbReference type="EMBL" id="MWIP01000030">
    <property type="protein sequence ID" value="KAF1684585.1"/>
    <property type="molecule type" value="Genomic_DNA"/>
</dbReference>
<dbReference type="Gene3D" id="3.30.420.10">
    <property type="entry name" value="Ribonuclease H-like superfamily/Ribonuclease H"/>
    <property type="match status" value="1"/>
</dbReference>
<sequence length="182" mass="20776">MPCNRTWALDLTGKADLSGRQRMILGLVDQGSRACLTLADLGDKRSATILRELCGAFRTFGLPARIRVNNEACFNSKLMKAALALLHIRLQITQPHCPWQNGRIERFFGTLKRHLDRIAVADRDDLHCKLVEFRAWYNHARSHQHLGGHTPAEVWNGKRESTRPPRFVSIWNGAITGWWFPP</sequence>
<keyword evidence="3" id="KW-1185">Reference proteome</keyword>
<dbReference type="GO" id="GO:0015074">
    <property type="term" value="P:DNA integration"/>
    <property type="evidence" value="ECO:0007669"/>
    <property type="project" value="InterPro"/>
</dbReference>
<dbReference type="InterPro" id="IPR001584">
    <property type="entry name" value="Integrase_cat-core"/>
</dbReference>
<evidence type="ECO:0000259" key="1">
    <source>
        <dbReference type="PROSITE" id="PS50994"/>
    </source>
</evidence>
<dbReference type="PANTHER" id="PTHR47515:SF2">
    <property type="entry name" value="INTEGRASE CORE DOMAIN PROTEIN"/>
    <property type="match status" value="1"/>
</dbReference>
<organism evidence="2 3">
    <name type="scientific">Pseudoxanthomonas broegbernensis</name>
    <dbReference type="NCBI Taxonomy" id="83619"/>
    <lineage>
        <taxon>Bacteria</taxon>
        <taxon>Pseudomonadati</taxon>
        <taxon>Pseudomonadota</taxon>
        <taxon>Gammaproteobacteria</taxon>
        <taxon>Lysobacterales</taxon>
        <taxon>Lysobacteraceae</taxon>
        <taxon>Pseudoxanthomonas</taxon>
    </lineage>
</organism>
<dbReference type="PROSITE" id="PS50994">
    <property type="entry name" value="INTEGRASE"/>
    <property type="match status" value="1"/>
</dbReference>
<dbReference type="PANTHER" id="PTHR47515">
    <property type="entry name" value="LOW CALCIUM RESPONSE LOCUS PROTEIN T"/>
    <property type="match status" value="1"/>
</dbReference>
<dbReference type="Pfam" id="PF13683">
    <property type="entry name" value="rve_3"/>
    <property type="match status" value="1"/>
</dbReference>
<proteinExistence type="predicted"/>
<evidence type="ECO:0000313" key="3">
    <source>
        <dbReference type="Proteomes" id="UP000462066"/>
    </source>
</evidence>
<reference evidence="2 3" key="1">
    <citation type="submission" date="2017-10" db="EMBL/GenBank/DDBJ databases">
        <title>Whole genome sequencing of Pseudoxanthomonas broegbernensis DSM 12573(T).</title>
        <authorList>
            <person name="Kumar S."/>
            <person name="Bansal K."/>
            <person name="Kaur A."/>
            <person name="Patil P."/>
            <person name="Sharma S."/>
            <person name="Patil P.B."/>
        </authorList>
    </citation>
    <scope>NUCLEOTIDE SEQUENCE [LARGE SCALE GENOMIC DNA]</scope>
    <source>
        <strain evidence="2 3">DSM 12573</strain>
    </source>
</reference>
<dbReference type="Proteomes" id="UP000462066">
    <property type="component" value="Unassembled WGS sequence"/>
</dbReference>
<dbReference type="GO" id="GO:0003676">
    <property type="term" value="F:nucleic acid binding"/>
    <property type="evidence" value="ECO:0007669"/>
    <property type="project" value="InterPro"/>
</dbReference>
<evidence type="ECO:0000313" key="2">
    <source>
        <dbReference type="EMBL" id="KAF1684585.1"/>
    </source>
</evidence>